<sequence length="94" mass="10271">MPPPPQLSRPGGGGGPRRHMTRHDETQGKVVHETMRIFKSVPRHIIPPRAPSSKITAPSSGTKITNKLYDSHVRARRRGKQPVSPFALTATCAS</sequence>
<keyword evidence="3" id="KW-1185">Reference proteome</keyword>
<proteinExistence type="predicted"/>
<dbReference type="AlphaFoldDB" id="A0A367KYY8"/>
<dbReference type="EMBL" id="LKCN02000031">
    <property type="protein sequence ID" value="RCI07389.1"/>
    <property type="molecule type" value="Genomic_DNA"/>
</dbReference>
<evidence type="ECO:0000256" key="1">
    <source>
        <dbReference type="SAM" id="MobiDB-lite"/>
    </source>
</evidence>
<comment type="caution">
    <text evidence="2">The sequence shown here is derived from an EMBL/GenBank/DDBJ whole genome shotgun (WGS) entry which is preliminary data.</text>
</comment>
<feature type="region of interest" description="Disordered" evidence="1">
    <location>
        <begin position="1"/>
        <end position="29"/>
    </location>
</feature>
<evidence type="ECO:0000313" key="3">
    <source>
        <dbReference type="Proteomes" id="UP000253664"/>
    </source>
</evidence>
<evidence type="ECO:0000313" key="2">
    <source>
        <dbReference type="EMBL" id="RCI07389.1"/>
    </source>
</evidence>
<dbReference type="Proteomes" id="UP000253664">
    <property type="component" value="Unassembled WGS sequence"/>
</dbReference>
<accession>A0A367KYY8</accession>
<gene>
    <name evidence="2" type="ORF">L249_1371</name>
</gene>
<name>A0A367KYY8_9HYPO</name>
<reference evidence="2 3" key="1">
    <citation type="journal article" date="2015" name="BMC Genomics">
        <title>Insights from the genome of Ophiocordyceps polyrhachis-furcata to pathogenicity and host specificity in insect fungi.</title>
        <authorList>
            <person name="Wichadakul D."/>
            <person name="Kobmoo N."/>
            <person name="Ingsriswang S."/>
            <person name="Tangphatsornruang S."/>
            <person name="Chantasingh D."/>
            <person name="Luangsa-ard J.J."/>
            <person name="Eurwilaichitr L."/>
        </authorList>
    </citation>
    <scope>NUCLEOTIDE SEQUENCE [LARGE SCALE GENOMIC DNA]</scope>
    <source>
        <strain evidence="2 3">BCC 54312</strain>
    </source>
</reference>
<organism evidence="2 3">
    <name type="scientific">Ophiocordyceps polyrhachis-furcata BCC 54312</name>
    <dbReference type="NCBI Taxonomy" id="1330021"/>
    <lineage>
        <taxon>Eukaryota</taxon>
        <taxon>Fungi</taxon>
        <taxon>Dikarya</taxon>
        <taxon>Ascomycota</taxon>
        <taxon>Pezizomycotina</taxon>
        <taxon>Sordariomycetes</taxon>
        <taxon>Hypocreomycetidae</taxon>
        <taxon>Hypocreales</taxon>
        <taxon>Ophiocordycipitaceae</taxon>
        <taxon>Ophiocordyceps</taxon>
    </lineage>
</organism>
<feature type="region of interest" description="Disordered" evidence="1">
    <location>
        <begin position="75"/>
        <end position="94"/>
    </location>
</feature>
<protein>
    <submittedName>
        <fullName evidence="2">Uncharacterized protein</fullName>
    </submittedName>
</protein>